<feature type="transmembrane region" description="Helical" evidence="1">
    <location>
        <begin position="111"/>
        <end position="129"/>
    </location>
</feature>
<feature type="transmembrane region" description="Helical" evidence="1">
    <location>
        <begin position="237"/>
        <end position="258"/>
    </location>
</feature>
<feature type="transmembrane region" description="Helical" evidence="1">
    <location>
        <begin position="12"/>
        <end position="35"/>
    </location>
</feature>
<dbReference type="NCBIfam" id="NF038020">
    <property type="entry name" value="HeR"/>
    <property type="match status" value="1"/>
</dbReference>
<gene>
    <name evidence="2" type="primary">heR</name>
    <name evidence="2" type="ORF">KPL37_17525</name>
</gene>
<reference evidence="2 3" key="1">
    <citation type="submission" date="2021-06" db="EMBL/GenBank/DDBJ databases">
        <title>Clostridia strains as spoilage organisms.</title>
        <authorList>
            <person name="Wambui J."/>
            <person name="Stephan R."/>
            <person name="Stevens M.J.A."/>
        </authorList>
    </citation>
    <scope>NUCLEOTIDE SEQUENCE [LARGE SCALE GENOMIC DNA]</scope>
    <source>
        <strain evidence="2 3">DSM 14204</strain>
    </source>
</reference>
<comment type="caution">
    <text evidence="2">The sequence shown here is derived from an EMBL/GenBank/DDBJ whole genome shotgun (WGS) entry which is preliminary data.</text>
</comment>
<keyword evidence="1" id="KW-0472">Membrane</keyword>
<keyword evidence="1" id="KW-1133">Transmembrane helix</keyword>
<sequence length="261" mass="30324">MENNNKLESLRKFNLIMGFLHFIQGALMLFFALTIEKVIAFKLPVYSNFLKFDTTTMRLVTDNQKIFDVPFAIGVSLFLLISALFHFLIVMPKINDVYNRNIEKGMNPFRWYEYSISSSLMITLIALLFGVYDIGLLIAIFVLNASMNLFGLLMERINQYTKKTDWYAFIFGSIAGFGPWIIIVMYAFGNSNLDKVPWFVYAIFASYFIFFNLFPINMILQYLKIGKWKNYIYGERGYIILSLVAKSILAWLVFSGVMQPQ</sequence>
<feature type="transmembrane region" description="Helical" evidence="1">
    <location>
        <begin position="198"/>
        <end position="216"/>
    </location>
</feature>
<accession>A0ABS6BY13</accession>
<proteinExistence type="predicted"/>
<keyword evidence="1" id="KW-0812">Transmembrane</keyword>
<feature type="transmembrane region" description="Helical" evidence="1">
    <location>
        <begin position="135"/>
        <end position="154"/>
    </location>
</feature>
<keyword evidence="3" id="KW-1185">Reference proteome</keyword>
<protein>
    <submittedName>
        <fullName evidence="2">Heliorhodopsin HeR</fullName>
    </submittedName>
</protein>
<dbReference type="Pfam" id="PF18761">
    <property type="entry name" value="Heliorhodopsin"/>
    <property type="match status" value="1"/>
</dbReference>
<dbReference type="RefSeq" id="WP_216151347.1">
    <property type="nucleotide sequence ID" value="NZ_JAHLDV010000069.1"/>
</dbReference>
<name>A0ABS6BY13_9CLOT</name>
<evidence type="ECO:0000313" key="2">
    <source>
        <dbReference type="EMBL" id="MBU3161510.1"/>
    </source>
</evidence>
<feature type="transmembrane region" description="Helical" evidence="1">
    <location>
        <begin position="166"/>
        <end position="186"/>
    </location>
</feature>
<evidence type="ECO:0000256" key="1">
    <source>
        <dbReference type="SAM" id="Phobius"/>
    </source>
</evidence>
<dbReference type="EMBL" id="JAHLDV010000069">
    <property type="protein sequence ID" value="MBU3161510.1"/>
    <property type="molecule type" value="Genomic_DNA"/>
</dbReference>
<evidence type="ECO:0000313" key="3">
    <source>
        <dbReference type="Proteomes" id="UP000776252"/>
    </source>
</evidence>
<feature type="transmembrane region" description="Helical" evidence="1">
    <location>
        <begin position="69"/>
        <end position="90"/>
    </location>
</feature>
<dbReference type="Proteomes" id="UP000776252">
    <property type="component" value="Unassembled WGS sequence"/>
</dbReference>
<dbReference type="InterPro" id="IPR041113">
    <property type="entry name" value="Heliorhodopsin"/>
</dbReference>
<organism evidence="2 3">
    <name type="scientific">Clostridium frigoris</name>
    <dbReference type="NCBI Taxonomy" id="205327"/>
    <lineage>
        <taxon>Bacteria</taxon>
        <taxon>Bacillati</taxon>
        <taxon>Bacillota</taxon>
        <taxon>Clostridia</taxon>
        <taxon>Eubacteriales</taxon>
        <taxon>Clostridiaceae</taxon>
        <taxon>Clostridium</taxon>
    </lineage>
</organism>